<comment type="subunit">
    <text evidence="14">Homodimer.</text>
</comment>
<feature type="binding site" description="axial binding residue" evidence="14">
    <location>
        <position position="83"/>
    </location>
    <ligand>
        <name>heme</name>
        <dbReference type="ChEBI" id="CHEBI:30413"/>
    </ligand>
    <ligandPart>
        <name>Fe</name>
        <dbReference type="ChEBI" id="CHEBI:18248"/>
    </ligandPart>
</feature>
<evidence type="ECO:0000256" key="7">
    <source>
        <dbReference type="ARBA" id="ARBA00022692"/>
    </source>
</evidence>
<dbReference type="UniPathway" id="UPA00251">
    <property type="reaction ID" value="UER00324"/>
</dbReference>
<sequence length="139" mass="15546">MLWLIAFHIIAFAAWMSGMWYLPRLMVYHSETAIGTAMSEQFKVMERRLLKVITTPAMLATIILGIVLATSEGAWSEPWLHVKLTLVLLLAATHGMLAANVAAFAADKRKHGPRFYRILNEVPTVLFIAIVILAVVKPF</sequence>
<feature type="transmembrane region" description="Helical" evidence="14">
    <location>
        <begin position="6"/>
        <end position="28"/>
    </location>
</feature>
<keyword evidence="5 14" id="KW-1003">Cell membrane</keyword>
<evidence type="ECO:0000256" key="9">
    <source>
        <dbReference type="ARBA" id="ARBA00022989"/>
    </source>
</evidence>
<dbReference type="PANTHER" id="PTHR40255:SF1">
    <property type="entry name" value="PROTOPORPHYRINOGEN IX OXIDASE"/>
    <property type="match status" value="1"/>
</dbReference>
<dbReference type="AlphaFoldDB" id="A0A212R9W7"/>
<keyword evidence="6 14" id="KW-0349">Heme</keyword>
<dbReference type="GO" id="GO:0046872">
    <property type="term" value="F:metal ion binding"/>
    <property type="evidence" value="ECO:0007669"/>
    <property type="project" value="UniProtKB-UniRule"/>
</dbReference>
<comment type="cofactor">
    <cofactor evidence="14 15">
        <name>heme b</name>
        <dbReference type="ChEBI" id="CHEBI:60344"/>
    </cofactor>
    <text evidence="14 15">Binds 1 heme b (iron(II)-protoporphyrin IX) group per subunit.</text>
</comment>
<dbReference type="Proteomes" id="UP000197065">
    <property type="component" value="Unassembled WGS sequence"/>
</dbReference>
<name>A0A212R9W7_9PROT</name>
<dbReference type="GO" id="GO:0005886">
    <property type="term" value="C:plasma membrane"/>
    <property type="evidence" value="ECO:0007669"/>
    <property type="project" value="UniProtKB-SubCell"/>
</dbReference>
<evidence type="ECO:0000313" key="17">
    <source>
        <dbReference type="Proteomes" id="UP000197065"/>
    </source>
</evidence>
<proteinExistence type="inferred from homology"/>
<keyword evidence="8 14" id="KW-0479">Metal-binding</keyword>
<reference evidence="16 17" key="1">
    <citation type="submission" date="2017-06" db="EMBL/GenBank/DDBJ databases">
        <authorList>
            <person name="Kim H.J."/>
            <person name="Triplett B.A."/>
        </authorList>
    </citation>
    <scope>NUCLEOTIDE SEQUENCE [LARGE SCALE GENOMIC DNA]</scope>
    <source>
        <strain evidence="16 17">B29T1</strain>
    </source>
</reference>
<evidence type="ECO:0000313" key="16">
    <source>
        <dbReference type="EMBL" id="SNB68805.1"/>
    </source>
</evidence>
<evidence type="ECO:0000256" key="8">
    <source>
        <dbReference type="ARBA" id="ARBA00022723"/>
    </source>
</evidence>
<dbReference type="GO" id="GO:0006782">
    <property type="term" value="P:protoporphyrinogen IX biosynthetic process"/>
    <property type="evidence" value="ECO:0007669"/>
    <property type="project" value="UniProtKB-UniRule"/>
</dbReference>
<evidence type="ECO:0000256" key="1">
    <source>
        <dbReference type="ARBA" id="ARBA00004651"/>
    </source>
</evidence>
<evidence type="ECO:0000256" key="2">
    <source>
        <dbReference type="ARBA" id="ARBA00005073"/>
    </source>
</evidence>
<evidence type="ECO:0000256" key="6">
    <source>
        <dbReference type="ARBA" id="ARBA00022617"/>
    </source>
</evidence>
<comment type="catalytic activity">
    <reaction evidence="13 14 15">
        <text>protoporphyrinogen IX + 3 A = protoporphyrin IX + 3 AH2</text>
        <dbReference type="Rhea" id="RHEA:62000"/>
        <dbReference type="ChEBI" id="CHEBI:13193"/>
        <dbReference type="ChEBI" id="CHEBI:17499"/>
        <dbReference type="ChEBI" id="CHEBI:57306"/>
        <dbReference type="ChEBI" id="CHEBI:57307"/>
    </reaction>
</comment>
<accession>A0A212R9W7</accession>
<comment type="function">
    <text evidence="14 15">Catalyzes the oxidation of protoporphyrinogen IX to protoporphyrin IX.</text>
</comment>
<feature type="transmembrane region" description="Helical" evidence="14">
    <location>
        <begin position="118"/>
        <end position="136"/>
    </location>
</feature>
<comment type="pathway">
    <text evidence="2 14 15">Porphyrin-containing compound metabolism; protoporphyrin-IX biosynthesis; protoporphyrin-IX from protoporphyrinogen-IX: step 1/1.</text>
</comment>
<comment type="subcellular location">
    <subcellularLocation>
        <location evidence="1 14">Cell membrane</location>
        <topology evidence="1 14">Multi-pass membrane protein</topology>
    </subcellularLocation>
</comment>
<keyword evidence="12 14" id="KW-0472">Membrane</keyword>
<keyword evidence="7 14" id="KW-0812">Transmembrane</keyword>
<evidence type="ECO:0000256" key="3">
    <source>
        <dbReference type="ARBA" id="ARBA00006501"/>
    </source>
</evidence>
<evidence type="ECO:0000256" key="14">
    <source>
        <dbReference type="HAMAP-Rule" id="MF_02239"/>
    </source>
</evidence>
<keyword evidence="9 14" id="KW-1133">Transmembrane helix</keyword>
<dbReference type="NCBIfam" id="TIGR00701">
    <property type="entry name" value="protoporphyrinogen oxidase HemJ"/>
    <property type="match status" value="1"/>
</dbReference>
<dbReference type="EMBL" id="FYEH01000006">
    <property type="protein sequence ID" value="SNB68805.1"/>
    <property type="molecule type" value="Genomic_DNA"/>
</dbReference>
<dbReference type="RefSeq" id="WP_088561530.1">
    <property type="nucleotide sequence ID" value="NZ_FYEH01000006.1"/>
</dbReference>
<gene>
    <name evidence="16" type="ORF">SAMN07250955_106245</name>
</gene>
<keyword evidence="10 14" id="KW-0560">Oxidoreductase</keyword>
<dbReference type="PANTHER" id="PTHR40255">
    <property type="entry name" value="UPF0093 MEMBRANE PROTEIN SLR1790"/>
    <property type="match status" value="1"/>
</dbReference>
<keyword evidence="17" id="KW-1185">Reference proteome</keyword>
<dbReference type="OrthoDB" id="9800824at2"/>
<dbReference type="InterPro" id="IPR005265">
    <property type="entry name" value="HemJ-like"/>
</dbReference>
<dbReference type="GO" id="GO:0070818">
    <property type="term" value="F:protoporphyrinogen oxidase activity"/>
    <property type="evidence" value="ECO:0007669"/>
    <property type="project" value="UniProtKB-UniRule"/>
</dbReference>
<evidence type="ECO:0000256" key="5">
    <source>
        <dbReference type="ARBA" id="ARBA00022475"/>
    </source>
</evidence>
<dbReference type="HAMAP" id="MF_02239">
    <property type="entry name" value="HemJ"/>
    <property type="match status" value="1"/>
</dbReference>
<feature type="transmembrane region" description="Helical" evidence="14">
    <location>
        <begin position="49"/>
        <end position="70"/>
    </location>
</feature>
<evidence type="ECO:0000256" key="11">
    <source>
        <dbReference type="ARBA" id="ARBA00023004"/>
    </source>
</evidence>
<evidence type="ECO:0000256" key="12">
    <source>
        <dbReference type="ARBA" id="ARBA00023136"/>
    </source>
</evidence>
<protein>
    <recommendedName>
        <fullName evidence="4 14">Protoporphyrinogen IX oxidase</fullName>
        <shortName evidence="14">PPO</shortName>
        <ecNumber evidence="14 15">1.3.99.-</ecNumber>
    </recommendedName>
</protein>
<evidence type="ECO:0000256" key="15">
    <source>
        <dbReference type="PIRNR" id="PIRNR004638"/>
    </source>
</evidence>
<keyword evidence="11 14" id="KW-0408">Iron</keyword>
<feature type="binding site" description="axial binding residue" evidence="14">
    <location>
        <position position="8"/>
    </location>
    <ligand>
        <name>heme</name>
        <dbReference type="ChEBI" id="CHEBI:30413"/>
    </ligand>
    <ligandPart>
        <name>Fe</name>
        <dbReference type="ChEBI" id="CHEBI:18248"/>
    </ligandPart>
</feature>
<organism evidence="16 17">
    <name type="scientific">Arboricoccus pini</name>
    <dbReference type="NCBI Taxonomy" id="1963835"/>
    <lineage>
        <taxon>Bacteria</taxon>
        <taxon>Pseudomonadati</taxon>
        <taxon>Pseudomonadota</taxon>
        <taxon>Alphaproteobacteria</taxon>
        <taxon>Geminicoccales</taxon>
        <taxon>Geminicoccaceae</taxon>
        <taxon>Arboricoccus</taxon>
    </lineage>
</organism>
<dbReference type="PIRSF" id="PIRSF004638">
    <property type="entry name" value="UCP004638"/>
    <property type="match status" value="1"/>
</dbReference>
<evidence type="ECO:0000256" key="13">
    <source>
        <dbReference type="ARBA" id="ARBA00048390"/>
    </source>
</evidence>
<evidence type="ECO:0000256" key="10">
    <source>
        <dbReference type="ARBA" id="ARBA00023002"/>
    </source>
</evidence>
<dbReference type="EC" id="1.3.99.-" evidence="14 15"/>
<comment type="similarity">
    <text evidence="3 14 15">Belongs to the HemJ family.</text>
</comment>
<evidence type="ECO:0000256" key="4">
    <source>
        <dbReference type="ARBA" id="ARBA00017504"/>
    </source>
</evidence>
<dbReference type="Pfam" id="PF03653">
    <property type="entry name" value="UPF0093"/>
    <property type="match status" value="1"/>
</dbReference>
<feature type="transmembrane region" description="Helical" evidence="14">
    <location>
        <begin position="82"/>
        <end position="106"/>
    </location>
</feature>